<reference evidence="1 2" key="1">
    <citation type="submission" date="2020-07" db="EMBL/GenBank/DDBJ databases">
        <authorList>
            <person name="Zhuang K."/>
            <person name="Ran Y."/>
        </authorList>
    </citation>
    <scope>NUCLEOTIDE SEQUENCE [LARGE SCALE GENOMIC DNA]</scope>
    <source>
        <strain evidence="1 2">WCH-YHL-001</strain>
    </source>
</reference>
<sequence length="245" mass="25699">MGKNRFWPRGGVAVGAVALALTTGLGVAAARPIGPFEVGGAIEAAYDRVGGEAFFGEPLGPETDSAGGGKKQDFANNVSIYWTPATDAHPVGGAIRDKWNNLASVNGTLKYPVADEGATAKPGRFQLFQGGTIYWSVGTAAHSISGKMLEKYGSVGWENSALGFPITDETAAGKKNGRGQLFAGGAIYYTQSTGAHIVWGAIRDDWVRNGAENGRYGMPTGDEYDYEGGKAQEFEGGRIVWQPSA</sequence>
<dbReference type="Proteomes" id="UP000515512">
    <property type="component" value="Chromosome"/>
</dbReference>
<gene>
    <name evidence="1" type="ORF">H0264_34080</name>
</gene>
<dbReference type="InterPro" id="IPR013207">
    <property type="entry name" value="LGFP"/>
</dbReference>
<evidence type="ECO:0008006" key="3">
    <source>
        <dbReference type="Google" id="ProtNLM"/>
    </source>
</evidence>
<organism evidence="1 2">
    <name type="scientific">Nocardia huaxiensis</name>
    <dbReference type="NCBI Taxonomy" id="2755382"/>
    <lineage>
        <taxon>Bacteria</taxon>
        <taxon>Bacillati</taxon>
        <taxon>Actinomycetota</taxon>
        <taxon>Actinomycetes</taxon>
        <taxon>Mycobacteriales</taxon>
        <taxon>Nocardiaceae</taxon>
        <taxon>Nocardia</taxon>
    </lineage>
</organism>
<dbReference type="KEGG" id="nhu:H0264_34080"/>
<name>A0A7D6VET8_9NOCA</name>
<dbReference type="Pfam" id="PF08310">
    <property type="entry name" value="LGFP"/>
    <property type="match status" value="4"/>
</dbReference>
<dbReference type="EMBL" id="CP059399">
    <property type="protein sequence ID" value="QLY34881.1"/>
    <property type="molecule type" value="Genomic_DNA"/>
</dbReference>
<keyword evidence="2" id="KW-1185">Reference proteome</keyword>
<evidence type="ECO:0000313" key="1">
    <source>
        <dbReference type="EMBL" id="QLY34881.1"/>
    </source>
</evidence>
<protein>
    <recommendedName>
        <fullName evidence="3">LGFP repeat-containing protein</fullName>
    </recommendedName>
</protein>
<dbReference type="AlphaFoldDB" id="A0A7D6VET8"/>
<accession>A0A7D6VET8</accession>
<proteinExistence type="predicted"/>
<evidence type="ECO:0000313" key="2">
    <source>
        <dbReference type="Proteomes" id="UP000515512"/>
    </source>
</evidence>